<dbReference type="Proteomes" id="UP000032515">
    <property type="component" value="Unassembled WGS sequence"/>
</dbReference>
<dbReference type="RefSeq" id="WP_044405894.1">
    <property type="nucleotide sequence ID" value="NZ_JXXE01000071.1"/>
</dbReference>
<dbReference type="AlphaFoldDB" id="A0A0D7F3Y9"/>
<dbReference type="EMBL" id="JXXE01000071">
    <property type="protein sequence ID" value="KIZ47515.1"/>
    <property type="molecule type" value="Genomic_DNA"/>
</dbReference>
<name>A0A0D7F3Y9_RHOPL</name>
<protein>
    <submittedName>
        <fullName evidence="2">Uncharacterized protein</fullName>
    </submittedName>
</protein>
<dbReference type="PATRIC" id="fig|1076.23.peg.6321"/>
<feature type="region of interest" description="Disordered" evidence="1">
    <location>
        <begin position="1"/>
        <end position="22"/>
    </location>
</feature>
<comment type="caution">
    <text evidence="2">The sequence shown here is derived from an EMBL/GenBank/DDBJ whole genome shotgun (WGS) entry which is preliminary data.</text>
</comment>
<proteinExistence type="predicted"/>
<accession>A0A0D7F3Y9</accession>
<evidence type="ECO:0000256" key="1">
    <source>
        <dbReference type="SAM" id="MobiDB-lite"/>
    </source>
</evidence>
<reference evidence="2 3" key="1">
    <citation type="submission" date="2014-11" db="EMBL/GenBank/DDBJ databases">
        <title>Genomics and ecophysiology of heterotrophic nitrogen fixing bacteria isolated from estuarine surface water.</title>
        <authorList>
            <person name="Bentzon-Tilia M."/>
            <person name="Severin I."/>
            <person name="Hansen L.H."/>
            <person name="Riemann L."/>
        </authorList>
    </citation>
    <scope>NUCLEOTIDE SEQUENCE [LARGE SCALE GENOMIC DNA]</scope>
    <source>
        <strain evidence="2 3">BAL398</strain>
    </source>
</reference>
<gene>
    <name evidence="2" type="ORF">OO17_03860</name>
</gene>
<evidence type="ECO:0000313" key="2">
    <source>
        <dbReference type="EMBL" id="KIZ47515.1"/>
    </source>
</evidence>
<evidence type="ECO:0000313" key="3">
    <source>
        <dbReference type="Proteomes" id="UP000032515"/>
    </source>
</evidence>
<organism evidence="2 3">
    <name type="scientific">Rhodopseudomonas palustris</name>
    <dbReference type="NCBI Taxonomy" id="1076"/>
    <lineage>
        <taxon>Bacteria</taxon>
        <taxon>Pseudomonadati</taxon>
        <taxon>Pseudomonadota</taxon>
        <taxon>Alphaproteobacteria</taxon>
        <taxon>Hyphomicrobiales</taxon>
        <taxon>Nitrobacteraceae</taxon>
        <taxon>Rhodopseudomonas</taxon>
    </lineage>
</organism>
<sequence length="68" mass="7729">MAHNYAIDDDVHHLRQGPQGRAGIQQPSVYTIITCLPIEADGRPRYRIKSKTENVERVVTEDQISRLA</sequence>
<dbReference type="OrthoDB" id="8140341at2"/>